<organism evidence="2 3">
    <name type="scientific">Diaporthe australafricana</name>
    <dbReference type="NCBI Taxonomy" id="127596"/>
    <lineage>
        <taxon>Eukaryota</taxon>
        <taxon>Fungi</taxon>
        <taxon>Dikarya</taxon>
        <taxon>Ascomycota</taxon>
        <taxon>Pezizomycotina</taxon>
        <taxon>Sordariomycetes</taxon>
        <taxon>Sordariomycetidae</taxon>
        <taxon>Diaporthales</taxon>
        <taxon>Diaporthaceae</taxon>
        <taxon>Diaporthe</taxon>
    </lineage>
</organism>
<feature type="region of interest" description="Disordered" evidence="1">
    <location>
        <begin position="141"/>
        <end position="161"/>
    </location>
</feature>
<reference evidence="2 3" key="1">
    <citation type="journal article" date="2024" name="IMA Fungus">
        <title>IMA Genome - F19 : A genome assembly and annotation guide to empower mycologists, including annotated draft genome sequences of Ceratocystis pirilliformis, Diaporthe australafricana, Fusarium ophioides, Paecilomyces lecythidis, and Sporothrix stenoceras.</title>
        <authorList>
            <person name="Aylward J."/>
            <person name="Wilson A.M."/>
            <person name="Visagie C.M."/>
            <person name="Spraker J."/>
            <person name="Barnes I."/>
            <person name="Buitendag C."/>
            <person name="Ceriani C."/>
            <person name="Del Mar Angel L."/>
            <person name="du Plessis D."/>
            <person name="Fuchs T."/>
            <person name="Gasser K."/>
            <person name="Kramer D."/>
            <person name="Li W."/>
            <person name="Munsamy K."/>
            <person name="Piso A."/>
            <person name="Price J.L."/>
            <person name="Sonnekus B."/>
            <person name="Thomas C."/>
            <person name="van der Nest A."/>
            <person name="van Dijk A."/>
            <person name="van Heerden A."/>
            <person name="van Vuuren N."/>
            <person name="Yilmaz N."/>
            <person name="Duong T.A."/>
            <person name="van der Merwe N.A."/>
            <person name="Wingfield M.J."/>
            <person name="Wingfield B.D."/>
        </authorList>
    </citation>
    <scope>NUCLEOTIDE SEQUENCE [LARGE SCALE GENOMIC DNA]</scope>
    <source>
        <strain evidence="2 3">CMW 18300</strain>
    </source>
</reference>
<evidence type="ECO:0000313" key="2">
    <source>
        <dbReference type="EMBL" id="KAL1877911.1"/>
    </source>
</evidence>
<name>A0ABR3XPI9_9PEZI</name>
<proteinExistence type="predicted"/>
<protein>
    <submittedName>
        <fullName evidence="2">Uncharacterized protein</fullName>
    </submittedName>
</protein>
<dbReference type="Proteomes" id="UP001583177">
    <property type="component" value="Unassembled WGS sequence"/>
</dbReference>
<accession>A0ABR3XPI9</accession>
<evidence type="ECO:0000313" key="3">
    <source>
        <dbReference type="Proteomes" id="UP001583177"/>
    </source>
</evidence>
<dbReference type="EMBL" id="JAWRVE010000013">
    <property type="protein sequence ID" value="KAL1877911.1"/>
    <property type="molecule type" value="Genomic_DNA"/>
</dbReference>
<evidence type="ECO:0000256" key="1">
    <source>
        <dbReference type="SAM" id="MobiDB-lite"/>
    </source>
</evidence>
<gene>
    <name evidence="2" type="ORF">Daus18300_002264</name>
</gene>
<keyword evidence="3" id="KW-1185">Reference proteome</keyword>
<comment type="caution">
    <text evidence="2">The sequence shown here is derived from an EMBL/GenBank/DDBJ whole genome shotgun (WGS) entry which is preliminary data.</text>
</comment>
<sequence>MPRWNPIPSALCCEQSTDMERHPAENDKTNGYIFKRDIDRITGETRYIPKVCHAMPLYPKTYGLSCDDQRCQHCHPDTADEFPGSYYRPSTGWRANRHRHYYGYTYFPAPGTCFVGRKGCKPEKMIRIDPKKASDLIAKDDTRRRATRSEMKVEEEQDEGKLDKTQRLSKWEISASVPIDEGCELAISSDIVLPSDDWKADSWDSQLAFLASQGLLDDYEAEEADITLNSLRRDEDTYTIRYKADRRRGKTRKGQEALEAIKIGDDMDWELVLGSPSEGSMSWVVLEE</sequence>